<name>A0A6J7PL62_9ZZZZ</name>
<dbReference type="CDD" id="cd06577">
    <property type="entry name" value="PASTA_pknB"/>
    <property type="match status" value="4"/>
</dbReference>
<feature type="domain" description="PASTA" evidence="9">
    <location>
        <begin position="395"/>
        <end position="462"/>
    </location>
</feature>
<accession>A0A6J7PL62</accession>
<proteinExistence type="predicted"/>
<dbReference type="Gene3D" id="3.30.10.20">
    <property type="match status" value="4"/>
</dbReference>
<evidence type="ECO:0000256" key="5">
    <source>
        <dbReference type="ARBA" id="ARBA00022840"/>
    </source>
</evidence>
<reference evidence="10" key="1">
    <citation type="submission" date="2020-05" db="EMBL/GenBank/DDBJ databases">
        <authorList>
            <person name="Chiriac C."/>
            <person name="Salcher M."/>
            <person name="Ghai R."/>
            <person name="Kavagutti S V."/>
        </authorList>
    </citation>
    <scope>NUCLEOTIDE SEQUENCE</scope>
</reference>
<dbReference type="NCBIfam" id="NF033483">
    <property type="entry name" value="PknB_PASTA_kin"/>
    <property type="match status" value="1"/>
</dbReference>
<dbReference type="Pfam" id="PF00069">
    <property type="entry name" value="Pkinase"/>
    <property type="match status" value="1"/>
</dbReference>
<gene>
    <name evidence="10" type="ORF">UFOPK4043_00815</name>
</gene>
<keyword evidence="7" id="KW-1133">Transmembrane helix</keyword>
<feature type="domain" description="PASTA" evidence="9">
    <location>
        <begin position="328"/>
        <end position="394"/>
    </location>
</feature>
<dbReference type="SUPFAM" id="SSF56112">
    <property type="entry name" value="Protein kinase-like (PK-like)"/>
    <property type="match status" value="1"/>
</dbReference>
<dbReference type="Gene3D" id="1.10.510.10">
    <property type="entry name" value="Transferase(Phosphotransferase) domain 1"/>
    <property type="match status" value="1"/>
</dbReference>
<keyword evidence="7" id="KW-0472">Membrane</keyword>
<evidence type="ECO:0000256" key="4">
    <source>
        <dbReference type="ARBA" id="ARBA00022777"/>
    </source>
</evidence>
<dbReference type="Pfam" id="PF03793">
    <property type="entry name" value="PASTA"/>
    <property type="match status" value="4"/>
</dbReference>
<dbReference type="InterPro" id="IPR005543">
    <property type="entry name" value="PASTA_dom"/>
</dbReference>
<dbReference type="GO" id="GO:0005524">
    <property type="term" value="F:ATP binding"/>
    <property type="evidence" value="ECO:0007669"/>
    <property type="project" value="UniProtKB-KW"/>
</dbReference>
<feature type="domain" description="Protein kinase" evidence="8">
    <location>
        <begin position="1"/>
        <end position="261"/>
    </location>
</feature>
<feature type="region of interest" description="Disordered" evidence="6">
    <location>
        <begin position="280"/>
        <end position="301"/>
    </location>
</feature>
<keyword evidence="7" id="KW-0812">Transmembrane</keyword>
<dbReference type="SMART" id="SM00740">
    <property type="entry name" value="PASTA"/>
    <property type="match status" value="4"/>
</dbReference>
<dbReference type="InterPro" id="IPR011009">
    <property type="entry name" value="Kinase-like_dom_sf"/>
</dbReference>
<evidence type="ECO:0000256" key="1">
    <source>
        <dbReference type="ARBA" id="ARBA00022527"/>
    </source>
</evidence>
<evidence type="ECO:0000259" key="9">
    <source>
        <dbReference type="PROSITE" id="PS51178"/>
    </source>
</evidence>
<evidence type="ECO:0000313" key="10">
    <source>
        <dbReference type="EMBL" id="CAB5005898.1"/>
    </source>
</evidence>
<sequence length="593" mass="62099">MATVFEAVDLRLDRIVALKVMHRHLAEDPDFVARFEREAKSAARLSHPHVVAVYDQGHADGLIYLAMEMVPGRTLRDVMRDYGPLTPEQALVILDPVLEGLAAAHAAGFVHRDIKPENVLLADDGRVKVADFGLARAVSTSNTSATQGLIMGTVAYLSPEQVERGDADERSDLYAAGILLFEMVTGQVPHAGDSPLSVAYAHVNSDVPAPSSIRSTIPPEIDALVVRATRRDANLRYQQASEFLADVKRIRAMLPPPRPFVESHDTVVVDASTAARLAAGQPVAPNLKSPPPKATSPRGRRRKGPWIALVIAMVVLGAGICGWLLATGKSVPTPNIVGQSKAAAKASLSDVGLSLVITEEQFSEEIPLDLIISSDPAPGEGVREGGAVGAILSKGPERYVIPDVKGLSATDAAAAITSANLVIGSTTEVFDDQVPATAVASTSPKIGTEVKPGTSVDIAVSKGPKPVTIPQVVGKKTQVATSAITDLGLLVTTKEKYSEKISEGLVIAIRPAAGTISPSGTAVELVVSKGPPPVAVPSLIDLPKNKAISVLKGLGLNPKVLEAAATPLNRVYSQDPPAGTMIPKGSSVIIRII</sequence>
<dbReference type="AlphaFoldDB" id="A0A6J7PL62"/>
<evidence type="ECO:0000259" key="8">
    <source>
        <dbReference type="PROSITE" id="PS50011"/>
    </source>
</evidence>
<dbReference type="GO" id="GO:0004674">
    <property type="term" value="F:protein serine/threonine kinase activity"/>
    <property type="evidence" value="ECO:0007669"/>
    <property type="project" value="UniProtKB-KW"/>
</dbReference>
<dbReference type="PANTHER" id="PTHR43289:SF34">
    <property type="entry name" value="SERINE_THREONINE-PROTEIN KINASE YBDM-RELATED"/>
    <property type="match status" value="1"/>
</dbReference>
<keyword evidence="2" id="KW-0808">Transferase</keyword>
<protein>
    <submittedName>
        <fullName evidence="10">Unannotated protein</fullName>
    </submittedName>
</protein>
<dbReference type="InterPro" id="IPR000719">
    <property type="entry name" value="Prot_kinase_dom"/>
</dbReference>
<evidence type="ECO:0000256" key="2">
    <source>
        <dbReference type="ARBA" id="ARBA00022679"/>
    </source>
</evidence>
<keyword evidence="1" id="KW-0723">Serine/threonine-protein kinase</keyword>
<dbReference type="Gene3D" id="3.30.200.20">
    <property type="entry name" value="Phosphorylase Kinase, domain 1"/>
    <property type="match status" value="1"/>
</dbReference>
<dbReference type="EMBL" id="CAFBPA010000108">
    <property type="protein sequence ID" value="CAB5005898.1"/>
    <property type="molecule type" value="Genomic_DNA"/>
</dbReference>
<evidence type="ECO:0000256" key="7">
    <source>
        <dbReference type="SAM" id="Phobius"/>
    </source>
</evidence>
<feature type="domain" description="PASTA" evidence="9">
    <location>
        <begin position="530"/>
        <end position="593"/>
    </location>
</feature>
<dbReference type="PANTHER" id="PTHR43289">
    <property type="entry name" value="MITOGEN-ACTIVATED PROTEIN KINASE KINASE KINASE 20-RELATED"/>
    <property type="match status" value="1"/>
</dbReference>
<dbReference type="PROSITE" id="PS00108">
    <property type="entry name" value="PROTEIN_KINASE_ST"/>
    <property type="match status" value="1"/>
</dbReference>
<organism evidence="10">
    <name type="scientific">freshwater metagenome</name>
    <dbReference type="NCBI Taxonomy" id="449393"/>
    <lineage>
        <taxon>unclassified sequences</taxon>
        <taxon>metagenomes</taxon>
        <taxon>ecological metagenomes</taxon>
    </lineage>
</organism>
<dbReference type="CDD" id="cd14014">
    <property type="entry name" value="STKc_PknB_like"/>
    <property type="match status" value="1"/>
</dbReference>
<feature type="transmembrane region" description="Helical" evidence="7">
    <location>
        <begin position="306"/>
        <end position="326"/>
    </location>
</feature>
<dbReference type="PROSITE" id="PS50011">
    <property type="entry name" value="PROTEIN_KINASE_DOM"/>
    <property type="match status" value="1"/>
</dbReference>
<dbReference type="FunFam" id="1.10.510.10:FF:000021">
    <property type="entry name" value="Serine/threonine protein kinase"/>
    <property type="match status" value="1"/>
</dbReference>
<evidence type="ECO:0000256" key="6">
    <source>
        <dbReference type="SAM" id="MobiDB-lite"/>
    </source>
</evidence>
<dbReference type="InterPro" id="IPR008271">
    <property type="entry name" value="Ser/Thr_kinase_AS"/>
</dbReference>
<feature type="domain" description="PASTA" evidence="9">
    <location>
        <begin position="463"/>
        <end position="529"/>
    </location>
</feature>
<keyword evidence="5" id="KW-0067">ATP-binding</keyword>
<evidence type="ECO:0000256" key="3">
    <source>
        <dbReference type="ARBA" id="ARBA00022741"/>
    </source>
</evidence>
<dbReference type="PROSITE" id="PS51178">
    <property type="entry name" value="PASTA"/>
    <property type="match status" value="4"/>
</dbReference>
<dbReference type="SMART" id="SM00220">
    <property type="entry name" value="S_TKc"/>
    <property type="match status" value="1"/>
</dbReference>
<keyword evidence="4" id="KW-0418">Kinase</keyword>
<keyword evidence="3" id="KW-0547">Nucleotide-binding</keyword>